<evidence type="ECO:0000256" key="5">
    <source>
        <dbReference type="ARBA" id="ARBA00023136"/>
    </source>
</evidence>
<organism evidence="7 8">
    <name type="scientific">Lachnoclostridium phytofermentans</name>
    <dbReference type="NCBI Taxonomy" id="66219"/>
    <lineage>
        <taxon>Bacteria</taxon>
        <taxon>Bacillati</taxon>
        <taxon>Bacillota</taxon>
        <taxon>Clostridia</taxon>
        <taxon>Lachnospirales</taxon>
        <taxon>Lachnospiraceae</taxon>
    </lineage>
</organism>
<protein>
    <submittedName>
        <fullName evidence="7">Rod shape-determining protein RodA</fullName>
    </submittedName>
</protein>
<gene>
    <name evidence="7" type="ORF">DHW61_09435</name>
</gene>
<accession>A0A3D2X653</accession>
<sequence>ALPIFSGKLLADADATLKSAKVPVIESDFIFTAIAEAFGFVGSMIVIVLLMIFIYKALKIARMAKDFMGMLIASGIASLTMFQLFVNIGVVTSLLPNTGIPLPFVSSGLSALLGNMLMVGVLLNVSLQNKRMLPQRETLSL</sequence>
<dbReference type="Pfam" id="PF01098">
    <property type="entry name" value="FTSW_RODA_SPOVE"/>
    <property type="match status" value="1"/>
</dbReference>
<evidence type="ECO:0000256" key="2">
    <source>
        <dbReference type="ARBA" id="ARBA00022692"/>
    </source>
</evidence>
<dbReference type="GO" id="GO:0051301">
    <property type="term" value="P:cell division"/>
    <property type="evidence" value="ECO:0007669"/>
    <property type="project" value="InterPro"/>
</dbReference>
<keyword evidence="3" id="KW-0133">Cell shape</keyword>
<evidence type="ECO:0000256" key="1">
    <source>
        <dbReference type="ARBA" id="ARBA00004141"/>
    </source>
</evidence>
<dbReference type="GO" id="GO:0008360">
    <property type="term" value="P:regulation of cell shape"/>
    <property type="evidence" value="ECO:0007669"/>
    <property type="project" value="UniProtKB-KW"/>
</dbReference>
<dbReference type="GO" id="GO:0005886">
    <property type="term" value="C:plasma membrane"/>
    <property type="evidence" value="ECO:0007669"/>
    <property type="project" value="TreeGrafter"/>
</dbReference>
<dbReference type="AlphaFoldDB" id="A0A3D2X653"/>
<feature type="transmembrane region" description="Helical" evidence="6">
    <location>
        <begin position="108"/>
        <end position="127"/>
    </location>
</feature>
<feature type="transmembrane region" description="Helical" evidence="6">
    <location>
        <begin position="67"/>
        <end position="88"/>
    </location>
</feature>
<comment type="caution">
    <text evidence="7">The sequence shown here is derived from an EMBL/GenBank/DDBJ whole genome shotgun (WGS) entry which is preliminary data.</text>
</comment>
<evidence type="ECO:0000313" key="7">
    <source>
        <dbReference type="EMBL" id="HCL02621.1"/>
    </source>
</evidence>
<dbReference type="Proteomes" id="UP000262969">
    <property type="component" value="Unassembled WGS sequence"/>
</dbReference>
<proteinExistence type="predicted"/>
<name>A0A3D2X653_9FIRM</name>
<feature type="transmembrane region" description="Helical" evidence="6">
    <location>
        <begin position="29"/>
        <end position="55"/>
    </location>
</feature>
<dbReference type="EMBL" id="DPVV01000311">
    <property type="protein sequence ID" value="HCL02621.1"/>
    <property type="molecule type" value="Genomic_DNA"/>
</dbReference>
<comment type="subcellular location">
    <subcellularLocation>
        <location evidence="1">Membrane</location>
        <topology evidence="1">Multi-pass membrane protein</topology>
    </subcellularLocation>
</comment>
<keyword evidence="5 6" id="KW-0472">Membrane</keyword>
<dbReference type="PANTHER" id="PTHR30474">
    <property type="entry name" value="CELL CYCLE PROTEIN"/>
    <property type="match status" value="1"/>
</dbReference>
<dbReference type="GO" id="GO:0015648">
    <property type="term" value="F:lipid-linked peptidoglycan transporter activity"/>
    <property type="evidence" value="ECO:0007669"/>
    <property type="project" value="TreeGrafter"/>
</dbReference>
<keyword evidence="2 6" id="KW-0812">Transmembrane</keyword>
<feature type="non-terminal residue" evidence="7">
    <location>
        <position position="1"/>
    </location>
</feature>
<evidence type="ECO:0000256" key="4">
    <source>
        <dbReference type="ARBA" id="ARBA00022989"/>
    </source>
</evidence>
<reference evidence="7 8" key="1">
    <citation type="journal article" date="2018" name="Nat. Biotechnol.">
        <title>A standardized bacterial taxonomy based on genome phylogeny substantially revises the tree of life.</title>
        <authorList>
            <person name="Parks D.H."/>
            <person name="Chuvochina M."/>
            <person name="Waite D.W."/>
            <person name="Rinke C."/>
            <person name="Skarshewski A."/>
            <person name="Chaumeil P.A."/>
            <person name="Hugenholtz P."/>
        </authorList>
    </citation>
    <scope>NUCLEOTIDE SEQUENCE [LARGE SCALE GENOMIC DNA]</scope>
    <source>
        <strain evidence="7">UBA11728</strain>
    </source>
</reference>
<evidence type="ECO:0000256" key="6">
    <source>
        <dbReference type="SAM" id="Phobius"/>
    </source>
</evidence>
<evidence type="ECO:0000256" key="3">
    <source>
        <dbReference type="ARBA" id="ARBA00022960"/>
    </source>
</evidence>
<evidence type="ECO:0000313" key="8">
    <source>
        <dbReference type="Proteomes" id="UP000262969"/>
    </source>
</evidence>
<dbReference type="InterPro" id="IPR001182">
    <property type="entry name" value="FtsW/RodA"/>
</dbReference>
<keyword evidence="4 6" id="KW-1133">Transmembrane helix</keyword>
<dbReference type="GO" id="GO:0032153">
    <property type="term" value="C:cell division site"/>
    <property type="evidence" value="ECO:0007669"/>
    <property type="project" value="TreeGrafter"/>
</dbReference>